<dbReference type="InterPro" id="IPR000242">
    <property type="entry name" value="PTP_cat"/>
</dbReference>
<dbReference type="SUPFAM" id="SSF52799">
    <property type="entry name" value="(Phosphotyrosine protein) phosphatases II"/>
    <property type="match status" value="1"/>
</dbReference>
<dbReference type="PROSITE" id="PS50055">
    <property type="entry name" value="TYR_PHOSPHATASE_PTP"/>
    <property type="match status" value="1"/>
</dbReference>
<dbReference type="InterPro" id="IPR050348">
    <property type="entry name" value="Protein-Tyr_Phosphatase"/>
</dbReference>
<dbReference type="SMART" id="SM00404">
    <property type="entry name" value="PTPc_motif"/>
    <property type="match status" value="1"/>
</dbReference>
<dbReference type="Gene3D" id="3.90.190.10">
    <property type="entry name" value="Protein tyrosine phosphatase superfamily"/>
    <property type="match status" value="1"/>
</dbReference>
<evidence type="ECO:0000259" key="3">
    <source>
        <dbReference type="PROSITE" id="PS50056"/>
    </source>
</evidence>
<dbReference type="WBParaSite" id="Csp11.Scaffold489.g2026.t1">
    <property type="protein sequence ID" value="Csp11.Scaffold489.g2026.t1"/>
    <property type="gene ID" value="Csp11.Scaffold489.g2026"/>
</dbReference>
<dbReference type="Pfam" id="PF00102">
    <property type="entry name" value="Y_phosphatase"/>
    <property type="match status" value="2"/>
</dbReference>
<organism evidence="4 5">
    <name type="scientific">Caenorhabditis tropicalis</name>
    <dbReference type="NCBI Taxonomy" id="1561998"/>
    <lineage>
        <taxon>Eukaryota</taxon>
        <taxon>Metazoa</taxon>
        <taxon>Ecdysozoa</taxon>
        <taxon>Nematoda</taxon>
        <taxon>Chromadorea</taxon>
        <taxon>Rhabditida</taxon>
        <taxon>Rhabditina</taxon>
        <taxon>Rhabditomorpha</taxon>
        <taxon>Rhabditoidea</taxon>
        <taxon>Rhabditidae</taxon>
        <taxon>Peloderinae</taxon>
        <taxon>Caenorhabditis</taxon>
    </lineage>
</organism>
<feature type="domain" description="Tyrosine specific protein phosphatases" evidence="3">
    <location>
        <begin position="285"/>
        <end position="355"/>
    </location>
</feature>
<dbReference type="PANTHER" id="PTHR19134:SF534">
    <property type="entry name" value="LD27988P"/>
    <property type="match status" value="1"/>
</dbReference>
<feature type="domain" description="Tyrosine-protein phosphatase" evidence="2">
    <location>
        <begin position="97"/>
        <end position="364"/>
    </location>
</feature>
<keyword evidence="4" id="KW-1185">Reference proteome</keyword>
<dbReference type="AlphaFoldDB" id="A0A1I7T3C0"/>
<dbReference type="PANTHER" id="PTHR19134">
    <property type="entry name" value="RECEPTOR-TYPE TYROSINE-PROTEIN PHOSPHATASE"/>
    <property type="match status" value="1"/>
</dbReference>
<dbReference type="eggNOG" id="KOG0789">
    <property type="taxonomic scope" value="Eukaryota"/>
</dbReference>
<evidence type="ECO:0000259" key="2">
    <source>
        <dbReference type="PROSITE" id="PS50055"/>
    </source>
</evidence>
<dbReference type="InterPro" id="IPR029021">
    <property type="entry name" value="Prot-tyrosine_phosphatase-like"/>
</dbReference>
<dbReference type="Proteomes" id="UP000095282">
    <property type="component" value="Unplaced"/>
</dbReference>
<sequence>MMTPTEFLRSCISRSWLENEIDGSIRQFGGTESNASQGGTGKSGTADGQAEEEEENRADITPMEAFNAVMTEGEALLSDMHYAAMIYPNTFDKCLNNMEMNRIPHLYCFDHTRVELTPQKGTGDYYHASWVDGYNKKSAYIFAQAPFDEITEHTFWRMVVEKKPSMILVFGDVDEKQKRKSPFDISERSFEKAFLHEFDAKKLDEGEMKAKLCSTFWPEKGSSKEYDTLSIQTKDEYSESHMKTFSLSVNDKKNASQTVLMHFHEWADSNQLPEYMLDMRASIKVQYIRSSKMPGANTGPIMLVCATGATKCAIYATIDIIVSRMTEEHTVGFKETMQAIKSQRFGCFRTPAPYLTAREMLMKFAVSTGVVHDTAIGDKPKVQKSKYSTIAKGTKSGFARKKKTAGK</sequence>
<name>A0A1I7T3C0_9PELO</name>
<reference evidence="5" key="1">
    <citation type="submission" date="2016-11" db="UniProtKB">
        <authorList>
            <consortium name="WormBaseParasite"/>
        </authorList>
    </citation>
    <scope>IDENTIFICATION</scope>
</reference>
<feature type="region of interest" description="Disordered" evidence="1">
    <location>
        <begin position="27"/>
        <end position="61"/>
    </location>
</feature>
<proteinExistence type="predicted"/>
<evidence type="ECO:0000313" key="4">
    <source>
        <dbReference type="Proteomes" id="UP000095282"/>
    </source>
</evidence>
<dbReference type="PROSITE" id="PS50056">
    <property type="entry name" value="TYR_PHOSPHATASE_2"/>
    <property type="match status" value="1"/>
</dbReference>
<evidence type="ECO:0000313" key="5">
    <source>
        <dbReference type="WBParaSite" id="Csp11.Scaffold489.g2026.t1"/>
    </source>
</evidence>
<dbReference type="InterPro" id="IPR003595">
    <property type="entry name" value="Tyr_Pase_cat"/>
</dbReference>
<dbReference type="STRING" id="1561998.A0A1I7T3C0"/>
<dbReference type="CDD" id="cd00047">
    <property type="entry name" value="PTPc"/>
    <property type="match status" value="1"/>
</dbReference>
<dbReference type="GO" id="GO:0004725">
    <property type="term" value="F:protein tyrosine phosphatase activity"/>
    <property type="evidence" value="ECO:0007669"/>
    <property type="project" value="InterPro"/>
</dbReference>
<dbReference type="InterPro" id="IPR000387">
    <property type="entry name" value="Tyr_Pase_dom"/>
</dbReference>
<protein>
    <submittedName>
        <fullName evidence="5">Tyrosine-protein phosphatase domain-containing protein</fullName>
    </submittedName>
</protein>
<accession>A0A1I7T3C0</accession>
<dbReference type="SMART" id="SM00194">
    <property type="entry name" value="PTPc"/>
    <property type="match status" value="1"/>
</dbReference>
<evidence type="ECO:0000256" key="1">
    <source>
        <dbReference type="SAM" id="MobiDB-lite"/>
    </source>
</evidence>